<name>A0AA48KMS5_9FLAO</name>
<gene>
    <name evidence="2" type="ORF">MACH07_22860</name>
</gene>
<proteinExistence type="predicted"/>
<dbReference type="PROSITE" id="PS00018">
    <property type="entry name" value="EF_HAND_1"/>
    <property type="match status" value="1"/>
</dbReference>
<feature type="region of interest" description="Disordered" evidence="1">
    <location>
        <begin position="1794"/>
        <end position="1818"/>
    </location>
</feature>
<evidence type="ECO:0000313" key="2">
    <source>
        <dbReference type="EMBL" id="BDW93454.1"/>
    </source>
</evidence>
<accession>A0AA48KMS5</accession>
<keyword evidence="3" id="KW-1185">Reference proteome</keyword>
<dbReference type="EMBL" id="AP027268">
    <property type="protein sequence ID" value="BDW93454.1"/>
    <property type="molecule type" value="Genomic_DNA"/>
</dbReference>
<protein>
    <submittedName>
        <fullName evidence="2">Uncharacterized protein</fullName>
    </submittedName>
</protein>
<reference evidence="2 3" key="1">
    <citation type="submission" date="2023-01" db="EMBL/GenBank/DDBJ databases">
        <title>Complete genome sequence of Muricauda aquimarina strain IFOP_LL357.</title>
        <authorList>
            <person name="Gajardo G."/>
            <person name="Ueki S."/>
            <person name="Maruyama F."/>
        </authorList>
    </citation>
    <scope>NUCLEOTIDE SEQUENCE [LARGE SCALE GENOMIC DNA]</scope>
    <source>
        <strain evidence="2 3">IFOP_LL357</strain>
    </source>
</reference>
<evidence type="ECO:0000313" key="3">
    <source>
        <dbReference type="Proteomes" id="UP001330184"/>
    </source>
</evidence>
<dbReference type="RefSeq" id="WP_338193982.1">
    <property type="nucleotide sequence ID" value="NZ_AP027268.1"/>
</dbReference>
<dbReference type="Gene3D" id="2.60.120.260">
    <property type="entry name" value="Galactose-binding domain-like"/>
    <property type="match status" value="1"/>
</dbReference>
<organism evidence="2 3">
    <name type="scientific">Flagellimonas marinaquae</name>
    <dbReference type="NCBI Taxonomy" id="254955"/>
    <lineage>
        <taxon>Bacteria</taxon>
        <taxon>Pseudomonadati</taxon>
        <taxon>Bacteroidota</taxon>
        <taxon>Flavobacteriia</taxon>
        <taxon>Flavobacteriales</taxon>
        <taxon>Flavobacteriaceae</taxon>
        <taxon>Flagellimonas</taxon>
    </lineage>
</organism>
<dbReference type="InterPro" id="IPR018247">
    <property type="entry name" value="EF_Hand_1_Ca_BS"/>
</dbReference>
<sequence length="1818" mass="204187">MKKTKPSHRILAVFLTLNFLTTLVPINLIYASGGGPGSPEAASFEPVDATDMVNLATGDLSYVMPLLNVPSPEGGYPLALSYHAGIGLDQEASWVGLGWNINPGAINRSVAGVPDDWLETKKYSMLYNDIGVAKSISLGVTSTTGVVTLAGSLNYSSFKATGGETTYDFGIASSVGVSGIGSANGYLGTNGIGIGASRDFSIGNNNAFNLNAEASLFQSFKGGGLSGEVGLGVSKGPFGTGISLSSNTNLSSSLSFGGINLLTGGGSNLNSSIHFETSGIHVAVPFSIFPAAWIDFSYQKTKFWAFDANYSVYNGALYAGKIEETYQNLIDPIQLGLDSYESLYESDTNEQLRNPNFSFISYDSYNITAQGIGGTIAPKLLEEGTLIMPRTTIRTRTSKSGKYHTSSTSTSYEKPNDGFKNFSKSIDQGSAYFYFENEYSSFLKVGSGNWNSPQPNINYEDPTEFFTIDKIFDYSSEIDGELFDSYNEDSERLKKGRFIETFTNEQITQNESLILAPSVTGFNRSDEQVPENGVGAFRVTALDGKTYHYSIPVYHKAKFSRVANLEDDMDDKFYEEQQFEPYATHWLLTAVTGPDYIDTNGNNRVDEQDYGYWVGFEYGKWSDGFAWRSPKIGYHTDGNTKSYSWGIKEVYYLDKVTTRTHTALFVKGEREDNKSYATKISEGDNPKHYHIPFERSVLKAEDDNYYFQGPHLDIELWQAPFQDYYSISDFWFYAQLEQQKSLRLEKIILLKNSEIENIEKHNNIDSDSSLGGELSAEAKISVVWIGNLATVNSKTEELVQDNIWYGEYYNNILNTNDINWEAIPPKSLKTIVFNYDETYPLARETVINLEFPGKLTLNSLSTLGKGGVQLIPPYKFDYYAKNTTFDKDDMDDWGYYKEQTMMYSLNRITTPLGGSIDITYENDHYVNEYASPTTYFDHGLEFRFGGSANGPKTLSLRNDPDVLEKYQVDFTKYFTEGENTELDMLYWHFTNGNSNWIGDFAVKNCLVEQVSNNLLVFSLPDKNQQWGRENENCSKKDWIFYDNEYGDVVNQTSPWLKAKDENSCERPAQGDYRARYTIFAQKEPLNVAEGGGIRVKKIETTSDSYNSKTVYSYKDPDNIESGVTSYAPSKRGRAVPYISEMPNPMVIYEHVSTEKRDANDNLIYKKSYQFNVPETLEYTENGILVRNAFEIQRLQDDSFLDVSLNEEDVDMNFSKFEVKNLSASIGRLEKLTEYNSENQQVYKIENTYISPSEEYDQGVLKESFNSYKRLRDSPNKDKYIMTSSSKEKIPNVLTATSITANGYTSQKQFLKYDFYTGQVVETNSLLSNGKQLKSKIYPAYHMYPAMGSLVDHPMNRNMMSQEAMTITEIQDANEQWQKISADITTWKPQLYQVSQWVGEFPNEEEFIVLYNVWRKHKTFTWNGGTDPNGYFTNYVGEDDGFDWSDPDALQPEQWKQLSEITLYNNYSSPLEVMDINGNLAATKMGYNDTKTIAICNAGYTESFYSGAEDDDGQGNFGGGVDKGTAEHTSDAHTGDHALVIANGESGYKITVNHNETSKPFKISLWAKNNNHGDVRVNVGGNTVEYHPTEKVSAGDWVQLNYYTNIPPNEQVHVTSVGGNIIVDDFRLHPISSSMTSYVYNQWDELTDILGPNNMATKYEYDEAGRLLRIYSEVQNIQGQLAGGFKKVKEFSYGYKATSDSYDQLFLSLGVEDFNINNTNVTANINGGSGLYEYQWSLKYCQDPDPQDASVCPGNLQPDYGGWTTQNTMPISTNCDGKRAVYWCKVRDMVTQNSIEASGNHRRGDCQGDNNGGQLDPEP</sequence>
<dbReference type="Proteomes" id="UP001330184">
    <property type="component" value="Chromosome"/>
</dbReference>
<evidence type="ECO:0000256" key="1">
    <source>
        <dbReference type="SAM" id="MobiDB-lite"/>
    </source>
</evidence>